<keyword evidence="3" id="KW-1185">Reference proteome</keyword>
<proteinExistence type="predicted"/>
<evidence type="ECO:0000256" key="1">
    <source>
        <dbReference type="SAM" id="MobiDB-lite"/>
    </source>
</evidence>
<feature type="compositionally biased region" description="Basic residues" evidence="1">
    <location>
        <begin position="40"/>
        <end position="52"/>
    </location>
</feature>
<feature type="region of interest" description="Disordered" evidence="1">
    <location>
        <begin position="1"/>
        <end position="71"/>
    </location>
</feature>
<accession>A0AAV0D1S4</accession>
<name>A0AAV0D1S4_9ASTE</name>
<dbReference type="AlphaFoldDB" id="A0AAV0D1S4"/>
<protein>
    <submittedName>
        <fullName evidence="2">Uncharacterized protein</fullName>
    </submittedName>
</protein>
<reference evidence="2" key="1">
    <citation type="submission" date="2022-07" db="EMBL/GenBank/DDBJ databases">
        <authorList>
            <person name="Macas J."/>
            <person name="Novak P."/>
            <person name="Neumann P."/>
        </authorList>
    </citation>
    <scope>NUCLEOTIDE SEQUENCE</scope>
</reference>
<dbReference type="Proteomes" id="UP001152523">
    <property type="component" value="Unassembled WGS sequence"/>
</dbReference>
<sequence length="107" mass="11832">MAEHRSPSLPGSAIPPSLGRPHAPTNPMLANPMTTVQYSARRRRSRHHHRRCPYPPQPPFPVTTPNTLPSGQRLLQPYSPTTAPPLTTLTSKLSRVAAPLPPCLRHR</sequence>
<dbReference type="EMBL" id="CAMAPF010000063">
    <property type="protein sequence ID" value="CAH9090128.1"/>
    <property type="molecule type" value="Genomic_DNA"/>
</dbReference>
<feature type="compositionally biased region" description="Pro residues" evidence="1">
    <location>
        <begin position="53"/>
        <end position="62"/>
    </location>
</feature>
<evidence type="ECO:0000313" key="3">
    <source>
        <dbReference type="Proteomes" id="UP001152523"/>
    </source>
</evidence>
<evidence type="ECO:0000313" key="2">
    <source>
        <dbReference type="EMBL" id="CAH9090128.1"/>
    </source>
</evidence>
<comment type="caution">
    <text evidence="2">The sequence shown here is derived from an EMBL/GenBank/DDBJ whole genome shotgun (WGS) entry which is preliminary data.</text>
</comment>
<organism evidence="2 3">
    <name type="scientific">Cuscuta epithymum</name>
    <dbReference type="NCBI Taxonomy" id="186058"/>
    <lineage>
        <taxon>Eukaryota</taxon>
        <taxon>Viridiplantae</taxon>
        <taxon>Streptophyta</taxon>
        <taxon>Embryophyta</taxon>
        <taxon>Tracheophyta</taxon>
        <taxon>Spermatophyta</taxon>
        <taxon>Magnoliopsida</taxon>
        <taxon>eudicotyledons</taxon>
        <taxon>Gunneridae</taxon>
        <taxon>Pentapetalae</taxon>
        <taxon>asterids</taxon>
        <taxon>lamiids</taxon>
        <taxon>Solanales</taxon>
        <taxon>Convolvulaceae</taxon>
        <taxon>Cuscuteae</taxon>
        <taxon>Cuscuta</taxon>
        <taxon>Cuscuta subgen. Cuscuta</taxon>
    </lineage>
</organism>
<gene>
    <name evidence="2" type="ORF">CEPIT_LOCUS11133</name>
</gene>